<proteinExistence type="predicted"/>
<evidence type="ECO:0000313" key="2">
    <source>
        <dbReference type="Proteomes" id="UP000295537"/>
    </source>
</evidence>
<dbReference type="EMBL" id="SLXJ01000004">
    <property type="protein sequence ID" value="TCP17887.1"/>
    <property type="molecule type" value="Genomic_DNA"/>
</dbReference>
<dbReference type="SUPFAM" id="SSF55729">
    <property type="entry name" value="Acyl-CoA N-acyltransferases (Nat)"/>
    <property type="match status" value="1"/>
</dbReference>
<reference evidence="1 2" key="1">
    <citation type="submission" date="2019-03" db="EMBL/GenBank/DDBJ databases">
        <title>Genomic Encyclopedia of Type Strains, Phase IV (KMG-IV): sequencing the most valuable type-strain genomes for metagenomic binning, comparative biology and taxonomic classification.</title>
        <authorList>
            <person name="Goeker M."/>
        </authorList>
    </citation>
    <scope>NUCLEOTIDE SEQUENCE [LARGE SCALE GENOMIC DNA]</scope>
    <source>
        <strain evidence="1 2">DSM 16380</strain>
    </source>
</reference>
<protein>
    <submittedName>
        <fullName evidence="1">Uncharacterized protein</fullName>
    </submittedName>
</protein>
<dbReference type="AlphaFoldDB" id="A0A4R2NA49"/>
<dbReference type="Proteomes" id="UP000295537">
    <property type="component" value="Unassembled WGS sequence"/>
</dbReference>
<gene>
    <name evidence="1" type="ORF">EV693_104118</name>
</gene>
<dbReference type="Gene3D" id="3.40.630.30">
    <property type="match status" value="1"/>
</dbReference>
<comment type="caution">
    <text evidence="1">The sequence shown here is derived from an EMBL/GenBank/DDBJ whole genome shotgun (WGS) entry which is preliminary data.</text>
</comment>
<sequence length="66" mass="7653">MMWQIYQIRTTVFVVEQNCPYQEVDELDLIAIHLFAKNQENITAYCCIIPYGDCVKIGRVLVAKEA</sequence>
<name>A0A4R2NA49_9PAST</name>
<organism evidence="1 2">
    <name type="scientific">Nicoletella semolina</name>
    <dbReference type="NCBI Taxonomy" id="271160"/>
    <lineage>
        <taxon>Bacteria</taxon>
        <taxon>Pseudomonadati</taxon>
        <taxon>Pseudomonadota</taxon>
        <taxon>Gammaproteobacteria</taxon>
        <taxon>Pasteurellales</taxon>
        <taxon>Pasteurellaceae</taxon>
        <taxon>Nicoletella</taxon>
    </lineage>
</organism>
<dbReference type="InterPro" id="IPR016181">
    <property type="entry name" value="Acyl_CoA_acyltransferase"/>
</dbReference>
<accession>A0A4R2NA49</accession>
<evidence type="ECO:0000313" key="1">
    <source>
        <dbReference type="EMBL" id="TCP17887.1"/>
    </source>
</evidence>
<keyword evidence="2" id="KW-1185">Reference proteome</keyword>